<evidence type="ECO:0000256" key="6">
    <source>
        <dbReference type="RuleBase" id="RU000394"/>
    </source>
</evidence>
<organism evidence="12">
    <name type="scientific">Schistocephalus solidus</name>
    <name type="common">Tapeworm</name>
    <dbReference type="NCBI Taxonomy" id="70667"/>
    <lineage>
        <taxon>Eukaryota</taxon>
        <taxon>Metazoa</taxon>
        <taxon>Spiralia</taxon>
        <taxon>Lophotrochozoa</taxon>
        <taxon>Platyhelminthes</taxon>
        <taxon>Cestoda</taxon>
        <taxon>Eucestoda</taxon>
        <taxon>Diphyllobothriidea</taxon>
        <taxon>Diphyllobothriidae</taxon>
        <taxon>Schistocephalus</taxon>
    </lineage>
</organism>
<dbReference type="GO" id="GO:0008017">
    <property type="term" value="F:microtubule binding"/>
    <property type="evidence" value="ECO:0007669"/>
    <property type="project" value="InterPro"/>
</dbReference>
<comment type="similarity">
    <text evidence="5 6">Belongs to the TRAFAC class myosin-kinesin ATPase superfamily. Kinesin family.</text>
</comment>
<feature type="compositionally biased region" description="Basic and acidic residues" evidence="8">
    <location>
        <begin position="25"/>
        <end position="37"/>
    </location>
</feature>
<keyword evidence="6" id="KW-0493">Microtubule</keyword>
<keyword evidence="5 6" id="KW-0505">Motor protein</keyword>
<dbReference type="GO" id="GO:0007018">
    <property type="term" value="P:microtubule-based movement"/>
    <property type="evidence" value="ECO:0007669"/>
    <property type="project" value="InterPro"/>
</dbReference>
<dbReference type="PANTHER" id="PTHR47972:SF65">
    <property type="entry name" value="KINESIN-LIKE PROTEIN"/>
    <property type="match status" value="1"/>
</dbReference>
<keyword evidence="4" id="KW-0206">Cytoskeleton</keyword>
<evidence type="ECO:0000256" key="8">
    <source>
        <dbReference type="SAM" id="MobiDB-lite"/>
    </source>
</evidence>
<accession>A0A183TDG4</accession>
<dbReference type="PROSITE" id="PS50067">
    <property type="entry name" value="KINESIN_MOTOR_2"/>
    <property type="match status" value="1"/>
</dbReference>
<evidence type="ECO:0000256" key="5">
    <source>
        <dbReference type="PROSITE-ProRule" id="PRU00283"/>
    </source>
</evidence>
<feature type="compositionally biased region" description="Basic and acidic residues" evidence="8">
    <location>
        <begin position="85"/>
        <end position="99"/>
    </location>
</feature>
<dbReference type="OrthoDB" id="3176171at2759"/>
<evidence type="ECO:0000256" key="1">
    <source>
        <dbReference type="ARBA" id="ARBA00004245"/>
    </source>
</evidence>
<dbReference type="PANTHER" id="PTHR47972">
    <property type="entry name" value="KINESIN-LIKE PROTEIN KLP-3"/>
    <property type="match status" value="1"/>
</dbReference>
<feature type="compositionally biased region" description="Basic and acidic residues" evidence="8">
    <location>
        <begin position="115"/>
        <end position="124"/>
    </location>
</feature>
<keyword evidence="3 5" id="KW-0067">ATP-binding</keyword>
<feature type="compositionally biased region" description="Basic and acidic residues" evidence="8">
    <location>
        <begin position="67"/>
        <end position="77"/>
    </location>
</feature>
<feature type="coiled-coil region" evidence="7">
    <location>
        <begin position="284"/>
        <end position="398"/>
    </location>
</feature>
<proteinExistence type="inferred from homology"/>
<dbReference type="InterPro" id="IPR027417">
    <property type="entry name" value="P-loop_NTPase"/>
</dbReference>
<feature type="binding site" evidence="5">
    <location>
        <begin position="517"/>
        <end position="524"/>
    </location>
    <ligand>
        <name>ATP</name>
        <dbReference type="ChEBI" id="CHEBI:30616"/>
    </ligand>
</feature>
<dbReference type="InterPro" id="IPR036961">
    <property type="entry name" value="Kinesin_motor_dom_sf"/>
</dbReference>
<dbReference type="STRING" id="70667.A0A183TDG4"/>
<keyword evidence="4" id="KW-0963">Cytoplasm</keyword>
<comment type="subcellular location">
    <subcellularLocation>
        <location evidence="1">Cytoplasm</location>
        <location evidence="1">Cytoskeleton</location>
    </subcellularLocation>
</comment>
<dbReference type="Pfam" id="PF00225">
    <property type="entry name" value="Kinesin"/>
    <property type="match status" value="1"/>
</dbReference>
<evidence type="ECO:0000313" key="11">
    <source>
        <dbReference type="Proteomes" id="UP000275846"/>
    </source>
</evidence>
<evidence type="ECO:0000313" key="12">
    <source>
        <dbReference type="WBParaSite" id="SSLN_0001505901-mRNA-1"/>
    </source>
</evidence>
<evidence type="ECO:0000256" key="2">
    <source>
        <dbReference type="ARBA" id="ARBA00022741"/>
    </source>
</evidence>
<dbReference type="AlphaFoldDB" id="A0A183TDG4"/>
<dbReference type="GO" id="GO:0003777">
    <property type="term" value="F:microtubule motor activity"/>
    <property type="evidence" value="ECO:0007669"/>
    <property type="project" value="InterPro"/>
</dbReference>
<name>A0A183TDG4_SCHSO</name>
<evidence type="ECO:0000256" key="3">
    <source>
        <dbReference type="ARBA" id="ARBA00022840"/>
    </source>
</evidence>
<reference evidence="10 11" key="2">
    <citation type="submission" date="2018-11" db="EMBL/GenBank/DDBJ databases">
        <authorList>
            <consortium name="Pathogen Informatics"/>
        </authorList>
    </citation>
    <scope>NUCLEOTIDE SEQUENCE [LARGE SCALE GENOMIC DNA]</scope>
    <source>
        <strain evidence="10 11">NST_G2</strain>
    </source>
</reference>
<dbReference type="InterPro" id="IPR019821">
    <property type="entry name" value="Kinesin_motor_CS"/>
</dbReference>
<dbReference type="GO" id="GO:0005874">
    <property type="term" value="C:microtubule"/>
    <property type="evidence" value="ECO:0007669"/>
    <property type="project" value="UniProtKB-KW"/>
</dbReference>
<dbReference type="WBParaSite" id="SSLN_0001505901-mRNA-1">
    <property type="protein sequence ID" value="SSLN_0001505901-mRNA-1"/>
    <property type="gene ID" value="SSLN_0001505901"/>
</dbReference>
<feature type="domain" description="Kinesin motor" evidence="9">
    <location>
        <begin position="419"/>
        <end position="763"/>
    </location>
</feature>
<gene>
    <name evidence="10" type="ORF">SSLN_LOCUS14511</name>
</gene>
<evidence type="ECO:0000256" key="7">
    <source>
        <dbReference type="SAM" id="Coils"/>
    </source>
</evidence>
<dbReference type="PRINTS" id="PR00380">
    <property type="entry name" value="KINESINHEAVY"/>
</dbReference>
<evidence type="ECO:0000256" key="4">
    <source>
        <dbReference type="ARBA" id="ARBA00023212"/>
    </source>
</evidence>
<protein>
    <recommendedName>
        <fullName evidence="6">Kinesin-like protein</fullName>
    </recommendedName>
</protein>
<dbReference type="SUPFAM" id="SSF52540">
    <property type="entry name" value="P-loop containing nucleoside triphosphate hydrolases"/>
    <property type="match status" value="1"/>
</dbReference>
<dbReference type="InterPro" id="IPR001752">
    <property type="entry name" value="Kinesin_motor_dom"/>
</dbReference>
<dbReference type="SMART" id="SM00129">
    <property type="entry name" value="KISc"/>
    <property type="match status" value="1"/>
</dbReference>
<dbReference type="InterPro" id="IPR027640">
    <property type="entry name" value="Kinesin-like_fam"/>
</dbReference>
<dbReference type="EMBL" id="UYSU01039047">
    <property type="protein sequence ID" value="VDM00897.1"/>
    <property type="molecule type" value="Genomic_DNA"/>
</dbReference>
<sequence>MKDGLINAVAKPCGSPPCGVMRDAQATREMPKSEPAQRKSVLSQPQPSGLPCPPLQKKSVSLIVPPERIHRSQESLSRRRPTGTSDDRAPDLTEGDSLRKCVPPVAPRNQGTGGEDGHRMEKQDTQTGGGDADSTCSEHLQTTATNHIKMLKIKQHVMETVMRKLLLSLKELKTNEESRGRTYETEKERRLKVTRMMQLLMLQRKNLQMQTDTLMASLSTLKKKHDLLRKHSEGCIVENVELSQALGQLRCEMEKKDTHIKGLVQLSEKLQKQLEVQAGAEIALENTEFELKRLKIDNENLRQANQQLECIFAEKVKERETTSLMNAQLLQDLERSRAELANVRMRCEKVTAENQALRNQLVISEAGTKDLCLRKAEMEQLREQYENLQFSHQRLQALYISETETRRALHNQLQEVNGNIRVICRFRPSTDEEDTESLFEFCAMDKVFVAGRVHPSTKNYKRQLGLDQPSAYSARDEYFSFNRIFQQNATQMDIFQEIRPLIASCVDGYNVCILAYGPTGSGKTYSMQGTKTEPGISTRAVRELFDLVEPLQGVWNTDISVAMFEIHNEVIYDLLGQQIHPVRLSDNGLDVRLIDSQEKITNSEQETLYWIEKGYVRRKMTATKLNVESSRSHLIIRMQLGLTSTIDGQKRSSTLVFCDLAGSESAERIDASGSLHVETGYINKSLVTLARVLETLRKRTVLGTTAQFSNLAVPYRDSKLTHLLKPCLGGQAKCVLLVTASPETSHLDRTIKALEFAQRAMQVALGKPSKNLRILETRSSSSSSSSNAKT</sequence>
<keyword evidence="7" id="KW-0175">Coiled coil</keyword>
<dbReference type="PROSITE" id="PS00411">
    <property type="entry name" value="KINESIN_MOTOR_1"/>
    <property type="match status" value="1"/>
</dbReference>
<keyword evidence="11" id="KW-1185">Reference proteome</keyword>
<evidence type="ECO:0000313" key="10">
    <source>
        <dbReference type="EMBL" id="VDM00897.1"/>
    </source>
</evidence>
<reference evidence="12" key="1">
    <citation type="submission" date="2016-06" db="UniProtKB">
        <authorList>
            <consortium name="WormBaseParasite"/>
        </authorList>
    </citation>
    <scope>IDENTIFICATION</scope>
</reference>
<feature type="region of interest" description="Disordered" evidence="8">
    <location>
        <begin position="1"/>
        <end position="134"/>
    </location>
</feature>
<keyword evidence="2 5" id="KW-0547">Nucleotide-binding</keyword>
<dbReference type="GO" id="GO:0005524">
    <property type="term" value="F:ATP binding"/>
    <property type="evidence" value="ECO:0007669"/>
    <property type="project" value="UniProtKB-UniRule"/>
</dbReference>
<evidence type="ECO:0000259" key="9">
    <source>
        <dbReference type="PROSITE" id="PS50067"/>
    </source>
</evidence>
<dbReference type="Gene3D" id="3.40.850.10">
    <property type="entry name" value="Kinesin motor domain"/>
    <property type="match status" value="1"/>
</dbReference>
<dbReference type="Proteomes" id="UP000275846">
    <property type="component" value="Unassembled WGS sequence"/>
</dbReference>